<evidence type="ECO:0000313" key="8">
    <source>
        <dbReference type="EMBL" id="CAL5130439.1"/>
    </source>
</evidence>
<organism evidence="8 9">
    <name type="scientific">Calicophoron daubneyi</name>
    <name type="common">Rumen fluke</name>
    <name type="synonym">Paramphistomum daubneyi</name>
    <dbReference type="NCBI Taxonomy" id="300641"/>
    <lineage>
        <taxon>Eukaryota</taxon>
        <taxon>Metazoa</taxon>
        <taxon>Spiralia</taxon>
        <taxon>Lophotrochozoa</taxon>
        <taxon>Platyhelminthes</taxon>
        <taxon>Trematoda</taxon>
        <taxon>Digenea</taxon>
        <taxon>Plagiorchiida</taxon>
        <taxon>Pronocephalata</taxon>
        <taxon>Paramphistomoidea</taxon>
        <taxon>Paramphistomidae</taxon>
        <taxon>Calicophoron</taxon>
    </lineage>
</organism>
<keyword evidence="4" id="KW-0206">Cytoskeleton</keyword>
<dbReference type="EMBL" id="CAXLJL010000066">
    <property type="protein sequence ID" value="CAL5130439.1"/>
    <property type="molecule type" value="Genomic_DNA"/>
</dbReference>
<evidence type="ECO:0000256" key="1">
    <source>
        <dbReference type="ARBA" id="ARBA00004120"/>
    </source>
</evidence>
<evidence type="ECO:0000256" key="5">
    <source>
        <dbReference type="ARBA" id="ARBA00023273"/>
    </source>
</evidence>
<dbReference type="GO" id="GO:0036038">
    <property type="term" value="C:MKS complex"/>
    <property type="evidence" value="ECO:0007669"/>
    <property type="project" value="TreeGrafter"/>
</dbReference>
<evidence type="ECO:0000256" key="7">
    <source>
        <dbReference type="ARBA" id="ARBA00039274"/>
    </source>
</evidence>
<dbReference type="Proteomes" id="UP001497525">
    <property type="component" value="Unassembled WGS sequence"/>
</dbReference>
<dbReference type="Pfam" id="PF07162">
    <property type="entry name" value="B9-C2"/>
    <property type="match status" value="1"/>
</dbReference>
<dbReference type="InterPro" id="IPR010796">
    <property type="entry name" value="C2_B9-type_dom"/>
</dbReference>
<accession>A0AAV2T390</accession>
<protein>
    <recommendedName>
        <fullName evidence="7">B9 domain-containing protein 1</fullName>
    </recommendedName>
</protein>
<dbReference type="GO" id="GO:0060271">
    <property type="term" value="P:cilium assembly"/>
    <property type="evidence" value="ECO:0007669"/>
    <property type="project" value="TreeGrafter"/>
</dbReference>
<evidence type="ECO:0000256" key="2">
    <source>
        <dbReference type="ARBA" id="ARBA00022490"/>
    </source>
</evidence>
<evidence type="ECO:0000256" key="4">
    <source>
        <dbReference type="ARBA" id="ARBA00023212"/>
    </source>
</evidence>
<evidence type="ECO:0000256" key="3">
    <source>
        <dbReference type="ARBA" id="ARBA00022794"/>
    </source>
</evidence>
<dbReference type="PANTHER" id="PTHR12968:SF1">
    <property type="entry name" value="B9 DOMAIN-CONTAINING PROTEIN 1"/>
    <property type="match status" value="1"/>
</dbReference>
<dbReference type="AlphaFoldDB" id="A0AAV2T390"/>
<evidence type="ECO:0000256" key="6">
    <source>
        <dbReference type="ARBA" id="ARBA00038411"/>
    </source>
</evidence>
<reference evidence="8" key="1">
    <citation type="submission" date="2024-06" db="EMBL/GenBank/DDBJ databases">
        <authorList>
            <person name="Liu X."/>
            <person name="Lenzi L."/>
            <person name="Haldenby T S."/>
            <person name="Uol C."/>
        </authorList>
    </citation>
    <scope>NUCLEOTIDE SEQUENCE</scope>
</reference>
<keyword evidence="2" id="KW-0963">Cytoplasm</keyword>
<comment type="subcellular location">
    <subcellularLocation>
        <location evidence="1">Cytoplasm</location>
        <location evidence="1">Cytoskeleton</location>
        <location evidence="1">Cilium basal body</location>
    </subcellularLocation>
</comment>
<dbReference type="PROSITE" id="PS51381">
    <property type="entry name" value="C2_B9"/>
    <property type="match status" value="1"/>
</dbReference>
<evidence type="ECO:0000313" key="9">
    <source>
        <dbReference type="Proteomes" id="UP001497525"/>
    </source>
</evidence>
<comment type="caution">
    <text evidence="8">The sequence shown here is derived from an EMBL/GenBank/DDBJ whole genome shotgun (WGS) entry which is preliminary data.</text>
</comment>
<proteinExistence type="inferred from homology"/>
<comment type="similarity">
    <text evidence="6">Belongs to the B9D family.</text>
</comment>
<sequence length="203" mass="22525">MTTDSGDCFLLSVTGQITKAQFPTYNYIWCKYCFASGQDWIIVSGIHEGMTQTCVKGDNEIHDHVFNFPIDISWKSSNPSGWPQIVLHAYGLDIFGKDVVRGYGATHVPLQPGKHERRVPMFVPQSSSKLMQLSAWLTGKRPEFVNPKVIASGEGREVTKVQTQGFVHLSFNVALKNLASLGYNIGGREENEAEDMLLTVTGN</sequence>
<keyword evidence="3" id="KW-0970">Cilium biogenesis/degradation</keyword>
<gene>
    <name evidence="8" type="ORF">CDAUBV1_LOCUS2496</name>
</gene>
<name>A0AAV2T390_CALDB</name>
<dbReference type="PANTHER" id="PTHR12968">
    <property type="entry name" value="B9 DOMAIN-CONTAINING"/>
    <property type="match status" value="1"/>
</dbReference>
<keyword evidence="5" id="KW-0966">Cell projection</keyword>